<reference evidence="1 2" key="1">
    <citation type="journal article" date="2007" name="Virology">
        <title>Sequence and annotation of the 314-kb MT325 and the 321-kb FR483 viruses that infect Chlorella Pbi.</title>
        <authorList>
            <person name="Fitzgerald L.A."/>
            <person name="Graves M.V."/>
            <person name="Li X."/>
            <person name="Feldblyum T."/>
            <person name="Hartigan J."/>
            <person name="Van Etten J.L."/>
        </authorList>
    </citation>
    <scope>NUCLEOTIDE SEQUENCE [LARGE SCALE GENOMIC DNA]</scope>
    <source>
        <strain evidence="1 2">FR483</strain>
    </source>
</reference>
<protein>
    <submittedName>
        <fullName evidence="1">Uncharacterized protein n358R</fullName>
    </submittedName>
</protein>
<dbReference type="EMBL" id="DQ890022">
    <property type="protein sequence ID" value="ABT15643.1"/>
    <property type="molecule type" value="Genomic_DNA"/>
</dbReference>
<dbReference type="Proteomes" id="UP000204095">
    <property type="component" value="Segment"/>
</dbReference>
<sequence>MTMPGSNDIYRRVSDQGQLLIHFFFLSCCCFHRGRFDMSPVPALLGVQAVGLNLCCAIGSPAENSRAWGLATSRLIRLSASWLEAIFRLAGFPHGFSTRLFVPNLSSSPSAATPVKI</sequence>
<dbReference type="GeneID" id="5470107"/>
<accession>A7J762</accession>
<organism evidence="1 2">
    <name type="scientific">Paramecium bursaria Chlorella virus FR483</name>
    <name type="common">PBCV-FR483</name>
    <dbReference type="NCBI Taxonomy" id="399781"/>
    <lineage>
        <taxon>Viruses</taxon>
        <taxon>Varidnaviria</taxon>
        <taxon>Bamfordvirae</taxon>
        <taxon>Nucleocytoviricota</taxon>
        <taxon>Megaviricetes</taxon>
        <taxon>Algavirales</taxon>
        <taxon>Phycodnaviridae</taxon>
        <taxon>Chlorovirus</taxon>
        <taxon>Chlorovirus conductrix</taxon>
        <taxon>Paramecium bursaria Chlorella virus A1</taxon>
    </lineage>
</organism>
<organismHost>
    <name type="scientific">Paramecium bursaria</name>
    <dbReference type="NCBI Taxonomy" id="74790"/>
</organismHost>
<gene>
    <name evidence="1" type="primary">n358R</name>
    <name evidence="1" type="ORF">FR483_n358R</name>
</gene>
<evidence type="ECO:0000313" key="1">
    <source>
        <dbReference type="EMBL" id="ABT15643.1"/>
    </source>
</evidence>
<name>A7J762_PBCVF</name>
<dbReference type="RefSeq" id="YP_001425990.1">
    <property type="nucleotide sequence ID" value="NC_008603.1"/>
</dbReference>
<proteinExistence type="predicted"/>
<dbReference type="KEGG" id="vg:5470107"/>
<evidence type="ECO:0000313" key="2">
    <source>
        <dbReference type="Proteomes" id="UP000204095"/>
    </source>
</evidence>